<evidence type="ECO:0000256" key="5">
    <source>
        <dbReference type="ARBA" id="ARBA00023242"/>
    </source>
</evidence>
<evidence type="ECO:0008006" key="8">
    <source>
        <dbReference type="Google" id="ProtNLM"/>
    </source>
</evidence>
<evidence type="ECO:0000256" key="4">
    <source>
        <dbReference type="ARBA" id="ARBA00022833"/>
    </source>
</evidence>
<dbReference type="HOGENOM" id="CLU_130016_0_0_1"/>
<evidence type="ECO:0000256" key="2">
    <source>
        <dbReference type="ARBA" id="ARBA00022723"/>
    </source>
</evidence>
<evidence type="ECO:0000313" key="6">
    <source>
        <dbReference type="EMBL" id="EXX56472.1"/>
    </source>
</evidence>
<keyword evidence="4" id="KW-0862">Zinc</keyword>
<gene>
    <name evidence="6" type="ORF">RirG_215980</name>
</gene>
<keyword evidence="3" id="KW-0863">Zinc-finger</keyword>
<sequence>MNEIRQDYPIPEPNKVEKTSRKKRSWTWEYFENVDIEEHKSDNGEPLKRCKVLDANGKKCGTLYVNDGSTGNAIIHLLNDHEITKEGKMNKNQPTLSAIIRAQKHSENRQKELRQFLTDWIIEDFQPLYVVQSPSFRKLICELDPSFIIPDEKGVKKIIYNAYNSMLPTLIEKINVEAKNVSLTTDM</sequence>
<dbReference type="GO" id="GO:0008270">
    <property type="term" value="F:zinc ion binding"/>
    <property type="evidence" value="ECO:0007669"/>
    <property type="project" value="UniProtKB-KW"/>
</dbReference>
<dbReference type="EMBL" id="JEMT01027699">
    <property type="protein sequence ID" value="EXX56472.1"/>
    <property type="molecule type" value="Genomic_DNA"/>
</dbReference>
<dbReference type="AlphaFoldDB" id="A0A015IH20"/>
<dbReference type="GO" id="GO:0005634">
    <property type="term" value="C:nucleus"/>
    <property type="evidence" value="ECO:0007669"/>
    <property type="project" value="UniProtKB-SubCell"/>
</dbReference>
<accession>A0A015IH20</accession>
<reference evidence="6 7" key="1">
    <citation type="submission" date="2014-02" db="EMBL/GenBank/DDBJ databases">
        <title>Single nucleus genome sequencing reveals high similarity among nuclei of an endomycorrhizal fungus.</title>
        <authorList>
            <person name="Lin K."/>
            <person name="Geurts R."/>
            <person name="Zhang Z."/>
            <person name="Limpens E."/>
            <person name="Saunders D.G."/>
            <person name="Mu D."/>
            <person name="Pang E."/>
            <person name="Cao H."/>
            <person name="Cha H."/>
            <person name="Lin T."/>
            <person name="Zhou Q."/>
            <person name="Shang Y."/>
            <person name="Li Y."/>
            <person name="Ivanov S."/>
            <person name="Sharma T."/>
            <person name="Velzen R.V."/>
            <person name="Ruijter N.D."/>
            <person name="Aanen D.K."/>
            <person name="Win J."/>
            <person name="Kamoun S."/>
            <person name="Bisseling T."/>
            <person name="Huang S."/>
        </authorList>
    </citation>
    <scope>NUCLEOTIDE SEQUENCE [LARGE SCALE GENOMIC DNA]</scope>
    <source>
        <strain evidence="7">DAOM197198w</strain>
    </source>
</reference>
<dbReference type="PANTHER" id="PTHR46481">
    <property type="entry name" value="ZINC FINGER BED DOMAIN-CONTAINING PROTEIN 4"/>
    <property type="match status" value="1"/>
</dbReference>
<keyword evidence="2" id="KW-0479">Metal-binding</keyword>
<evidence type="ECO:0000256" key="1">
    <source>
        <dbReference type="ARBA" id="ARBA00004123"/>
    </source>
</evidence>
<dbReference type="SUPFAM" id="SSF140996">
    <property type="entry name" value="Hermes dimerisation domain"/>
    <property type="match status" value="1"/>
</dbReference>
<dbReference type="PANTHER" id="PTHR46481:SF10">
    <property type="entry name" value="ZINC FINGER BED DOMAIN-CONTAINING PROTEIN 39"/>
    <property type="match status" value="1"/>
</dbReference>
<keyword evidence="7" id="KW-1185">Reference proteome</keyword>
<proteinExistence type="predicted"/>
<dbReference type="OrthoDB" id="2386001at2759"/>
<comment type="subcellular location">
    <subcellularLocation>
        <location evidence="1">Nucleus</location>
    </subcellularLocation>
</comment>
<evidence type="ECO:0000313" key="7">
    <source>
        <dbReference type="Proteomes" id="UP000022910"/>
    </source>
</evidence>
<dbReference type="InterPro" id="IPR052035">
    <property type="entry name" value="ZnF_BED_domain_contain"/>
</dbReference>
<protein>
    <recommendedName>
        <fullName evidence="8">Zinc finger bed domain-containing protein 1-like</fullName>
    </recommendedName>
</protein>
<evidence type="ECO:0000256" key="3">
    <source>
        <dbReference type="ARBA" id="ARBA00022771"/>
    </source>
</evidence>
<name>A0A015IH20_RHIIW</name>
<dbReference type="Proteomes" id="UP000022910">
    <property type="component" value="Unassembled WGS sequence"/>
</dbReference>
<comment type="caution">
    <text evidence="6">The sequence shown here is derived from an EMBL/GenBank/DDBJ whole genome shotgun (WGS) entry which is preliminary data.</text>
</comment>
<organism evidence="6 7">
    <name type="scientific">Rhizophagus irregularis (strain DAOM 197198w)</name>
    <name type="common">Glomus intraradices</name>
    <dbReference type="NCBI Taxonomy" id="1432141"/>
    <lineage>
        <taxon>Eukaryota</taxon>
        <taxon>Fungi</taxon>
        <taxon>Fungi incertae sedis</taxon>
        <taxon>Mucoromycota</taxon>
        <taxon>Glomeromycotina</taxon>
        <taxon>Glomeromycetes</taxon>
        <taxon>Glomerales</taxon>
        <taxon>Glomeraceae</taxon>
        <taxon>Rhizophagus</taxon>
    </lineage>
</organism>
<keyword evidence="5" id="KW-0539">Nucleus</keyword>